<accession>A0A916JT09</accession>
<dbReference type="RefSeq" id="WP_218090253.1">
    <property type="nucleotide sequence ID" value="NZ_CAJVAS010000001.1"/>
</dbReference>
<dbReference type="EMBL" id="CAJVAS010000001">
    <property type="protein sequence ID" value="CAG7601011.1"/>
    <property type="molecule type" value="Genomic_DNA"/>
</dbReference>
<evidence type="ECO:0000313" key="2">
    <source>
        <dbReference type="Proteomes" id="UP000693672"/>
    </source>
</evidence>
<dbReference type="Proteomes" id="UP000693672">
    <property type="component" value="Unassembled WGS sequence"/>
</dbReference>
<name>A0A916JT09_9BACL</name>
<protein>
    <submittedName>
        <fullName evidence="1">Uncharacterized protein</fullName>
    </submittedName>
</protein>
<gene>
    <name evidence="1" type="ORF">PAESOLCIP111_00447</name>
</gene>
<sequence>MNKIEYDSIRVNRVQNSSGLFYGVNIQYGWNHTSRVADGFGKVSGHYNRILKNTSAIRESGSKPSRPMD</sequence>
<organism evidence="1 2">
    <name type="scientific">Paenibacillus solanacearum</name>
    <dbReference type="NCBI Taxonomy" id="2048548"/>
    <lineage>
        <taxon>Bacteria</taxon>
        <taxon>Bacillati</taxon>
        <taxon>Bacillota</taxon>
        <taxon>Bacilli</taxon>
        <taxon>Bacillales</taxon>
        <taxon>Paenibacillaceae</taxon>
        <taxon>Paenibacillus</taxon>
    </lineage>
</organism>
<keyword evidence="2" id="KW-1185">Reference proteome</keyword>
<proteinExistence type="predicted"/>
<evidence type="ECO:0000313" key="1">
    <source>
        <dbReference type="EMBL" id="CAG7601011.1"/>
    </source>
</evidence>
<comment type="caution">
    <text evidence="1">The sequence shown here is derived from an EMBL/GenBank/DDBJ whole genome shotgun (WGS) entry which is preliminary data.</text>
</comment>
<reference evidence="1" key="1">
    <citation type="submission" date="2021-06" db="EMBL/GenBank/DDBJ databases">
        <authorList>
            <person name="Criscuolo A."/>
        </authorList>
    </citation>
    <scope>NUCLEOTIDE SEQUENCE</scope>
    <source>
        <strain evidence="1">CIP111600</strain>
    </source>
</reference>
<dbReference type="AlphaFoldDB" id="A0A916JT09"/>